<dbReference type="EMBL" id="AP025564">
    <property type="protein sequence ID" value="BDE95644.1"/>
    <property type="molecule type" value="Genomic_DNA"/>
</dbReference>
<accession>A0ABM7WHB6</accession>
<dbReference type="SUPFAM" id="SSF81296">
    <property type="entry name" value="E set domains"/>
    <property type="match status" value="1"/>
</dbReference>
<dbReference type="Gene3D" id="3.90.420.10">
    <property type="entry name" value="Oxidoreductase, molybdopterin-binding domain"/>
    <property type="match status" value="1"/>
</dbReference>
<evidence type="ECO:0000256" key="2">
    <source>
        <dbReference type="SAM" id="SignalP"/>
    </source>
</evidence>
<feature type="chain" id="PRO_5046450967" description="Oxidoreductase molybdopterin-binding domain-containing protein" evidence="2">
    <location>
        <begin position="20"/>
        <end position="506"/>
    </location>
</feature>
<dbReference type="InterPro" id="IPR036280">
    <property type="entry name" value="Multihaem_cyt_sf"/>
</dbReference>
<dbReference type="PROSITE" id="PS51257">
    <property type="entry name" value="PROKAR_LIPOPROTEIN"/>
    <property type="match status" value="1"/>
</dbReference>
<keyword evidence="5" id="KW-1185">Reference proteome</keyword>
<keyword evidence="2" id="KW-0732">Signal</keyword>
<feature type="signal peptide" evidence="2">
    <location>
        <begin position="1"/>
        <end position="19"/>
    </location>
</feature>
<dbReference type="InterPro" id="IPR036374">
    <property type="entry name" value="OxRdtase_Mopterin-bd_sf"/>
</dbReference>
<dbReference type="InterPro" id="IPR000572">
    <property type="entry name" value="OxRdtase_Mopterin-bd_dom"/>
</dbReference>
<protein>
    <recommendedName>
        <fullName evidence="3">Oxidoreductase molybdopterin-binding domain-containing protein</fullName>
    </recommendedName>
</protein>
<dbReference type="InterPro" id="IPR014756">
    <property type="entry name" value="Ig_E-set"/>
</dbReference>
<dbReference type="Gene3D" id="2.60.40.650">
    <property type="match status" value="1"/>
</dbReference>
<sequence length="506" mass="56445">MKKRLVAMLLVVISACALACCLWACASQPQQGNSQEPATEPTVDSSDQAKGEDEADRIKMLQGEEKVAAAKEYYAPKVTEAKDGTQVQLVPSDPYMWNTAILQGENRGCQAEGCHSSLIDAPQLLPMTHPKLWNPYNVDASLKFCYMCHSKALFLQDSMHALHMNSDEFDGDCNSCHYINPATGEHEMWDLVKYDTAYMGITPVAEVQGDFSFTQDSITPTDQVFYYWENANHQGVTPDNDTSEEAYENWEIKVSGSVDSEFSFKLSDFEDQMVERVYKMDCQTNPPGGAYIANVNVKGIPLSAVMEKAGVDPSVNSMHSIADDGWDVYPLSMEYVNEYKDDILLVTEINGEKLGMLQGYPVQMWTPTLGGCHYTKRVVELKFTTDPTEPKFFRGFTNPKTGEMFNKPNTAIFNYTNGTVFSAGEPIEFEGFADAYEIPVTAVEISLDKGKTWTTYDLGETDTMRWVNWKLTYTPEAPGSYLIKVRAVAADGSVSTDPSQLFFNVQ</sequence>
<evidence type="ECO:0000313" key="5">
    <source>
        <dbReference type="Proteomes" id="UP001320544"/>
    </source>
</evidence>
<gene>
    <name evidence="4" type="ORF">CE91St30_09770</name>
</gene>
<evidence type="ECO:0000256" key="1">
    <source>
        <dbReference type="SAM" id="MobiDB-lite"/>
    </source>
</evidence>
<proteinExistence type="predicted"/>
<evidence type="ECO:0000313" key="4">
    <source>
        <dbReference type="EMBL" id="BDE95644.1"/>
    </source>
</evidence>
<dbReference type="PANTHER" id="PTHR19372:SF7">
    <property type="entry name" value="SULFITE OXIDASE, MITOCHONDRIAL"/>
    <property type="match status" value="1"/>
</dbReference>
<dbReference type="SUPFAM" id="SSF48695">
    <property type="entry name" value="Multiheme cytochromes"/>
    <property type="match status" value="1"/>
</dbReference>
<dbReference type="SUPFAM" id="SSF56524">
    <property type="entry name" value="Oxidoreductase molybdopterin-binding domain"/>
    <property type="match status" value="1"/>
</dbReference>
<dbReference type="PANTHER" id="PTHR19372">
    <property type="entry name" value="SULFITE REDUCTASE"/>
    <property type="match status" value="1"/>
</dbReference>
<evidence type="ECO:0000259" key="3">
    <source>
        <dbReference type="Pfam" id="PF00174"/>
    </source>
</evidence>
<feature type="domain" description="Oxidoreductase molybdopterin-binding" evidence="3">
    <location>
        <begin position="246"/>
        <end position="388"/>
    </location>
</feature>
<dbReference type="Proteomes" id="UP001320544">
    <property type="component" value="Chromosome"/>
</dbReference>
<name>A0ABM7WHB6_9ACTN</name>
<dbReference type="RefSeq" id="WP_244411960.1">
    <property type="nucleotide sequence ID" value="NZ_AP025564.1"/>
</dbReference>
<reference evidence="4 5" key="1">
    <citation type="submission" date="2022-01" db="EMBL/GenBank/DDBJ databases">
        <title>Novel bile acid biosynthetic pathways are enriched in the microbiome of centenarians.</title>
        <authorList>
            <person name="Sato Y."/>
            <person name="Atarashi K."/>
            <person name="Plichta R.D."/>
            <person name="Arai Y."/>
            <person name="Sasajima S."/>
            <person name="Kearney M.S."/>
            <person name="Suda W."/>
            <person name="Takeshita K."/>
            <person name="Sasaki T."/>
            <person name="Okamoto S."/>
            <person name="Skelly N.A."/>
            <person name="Okamura Y."/>
            <person name="Vlamakis H."/>
            <person name="Li Y."/>
            <person name="Tanoue T."/>
            <person name="Takei H."/>
            <person name="Nittono H."/>
            <person name="Narushima S."/>
            <person name="Irie J."/>
            <person name="Itoh H."/>
            <person name="Moriya K."/>
            <person name="Sugiura Y."/>
            <person name="Suematsu M."/>
            <person name="Moritoki N."/>
            <person name="Shibata S."/>
            <person name="Littman R.D."/>
            <person name="Fischbach A.M."/>
            <person name="Uwamino Y."/>
            <person name="Inoue T."/>
            <person name="Honda A."/>
            <person name="Hattori M."/>
            <person name="Murai T."/>
            <person name="Xavier J.R."/>
            <person name="Hirose N."/>
            <person name="Honda K."/>
        </authorList>
    </citation>
    <scope>NUCLEOTIDE SEQUENCE [LARGE SCALE GENOMIC DNA]</scope>
    <source>
        <strain evidence="4 5">CE91-St30</strain>
    </source>
</reference>
<feature type="region of interest" description="Disordered" evidence="1">
    <location>
        <begin position="29"/>
        <end position="53"/>
    </location>
</feature>
<feature type="compositionally biased region" description="Polar residues" evidence="1">
    <location>
        <begin position="29"/>
        <end position="46"/>
    </location>
</feature>
<dbReference type="Pfam" id="PF00174">
    <property type="entry name" value="Oxidored_molyb"/>
    <property type="match status" value="1"/>
</dbReference>
<organism evidence="4 5">
    <name type="scientific">Raoultibacter timonensis</name>
    <dbReference type="NCBI Taxonomy" id="1907662"/>
    <lineage>
        <taxon>Bacteria</taxon>
        <taxon>Bacillati</taxon>
        <taxon>Actinomycetota</taxon>
        <taxon>Coriobacteriia</taxon>
        <taxon>Eggerthellales</taxon>
        <taxon>Eggerthellaceae</taxon>
        <taxon>Raoultibacter</taxon>
    </lineage>
</organism>